<gene>
    <name evidence="9" type="ORF">TRIADDRAFT_20356</name>
</gene>
<dbReference type="Proteomes" id="UP000009022">
    <property type="component" value="Unassembled WGS sequence"/>
</dbReference>
<dbReference type="InterPro" id="IPR000569">
    <property type="entry name" value="HECT_dom"/>
</dbReference>
<dbReference type="CTD" id="6750245"/>
<dbReference type="InParanoid" id="B3RJJ3"/>
<feature type="active site" description="Glycyl thioester intermediate" evidence="5">
    <location>
        <position position="269"/>
    </location>
</feature>
<dbReference type="EMBL" id="DS985241">
    <property type="protein sequence ID" value="EDV29107.1"/>
    <property type="molecule type" value="Genomic_DNA"/>
</dbReference>
<keyword evidence="10" id="KW-1185">Reference proteome</keyword>
<dbReference type="InterPro" id="IPR045322">
    <property type="entry name" value="HECTD1/TRIP12-like"/>
</dbReference>
<comment type="similarity">
    <text evidence="2 6">Belongs to the UPL family. K-HECT subfamily.</text>
</comment>
<keyword evidence="4 5" id="KW-0833">Ubl conjugation pathway</keyword>
<dbReference type="PhylomeDB" id="B3RJJ3"/>
<name>B3RJJ3_TRIAD</name>
<evidence type="ECO:0000256" key="6">
    <source>
        <dbReference type="RuleBase" id="RU369009"/>
    </source>
</evidence>
<feature type="compositionally biased region" description="Polar residues" evidence="7">
    <location>
        <begin position="12"/>
        <end position="21"/>
    </location>
</feature>
<evidence type="ECO:0000256" key="5">
    <source>
        <dbReference type="PROSITE-ProRule" id="PRU00104"/>
    </source>
</evidence>
<reference evidence="9 10" key="1">
    <citation type="journal article" date="2008" name="Nature">
        <title>The Trichoplax genome and the nature of placozoans.</title>
        <authorList>
            <person name="Srivastava M."/>
            <person name="Begovic E."/>
            <person name="Chapman J."/>
            <person name="Putnam N.H."/>
            <person name="Hellsten U."/>
            <person name="Kawashima T."/>
            <person name="Kuo A."/>
            <person name="Mitros T."/>
            <person name="Salamov A."/>
            <person name="Carpenter M.L."/>
            <person name="Signorovitch A.Y."/>
            <person name="Moreno M.A."/>
            <person name="Kamm K."/>
            <person name="Grimwood J."/>
            <person name="Schmutz J."/>
            <person name="Shapiro H."/>
            <person name="Grigoriev I.V."/>
            <person name="Buss L.W."/>
            <person name="Schierwater B."/>
            <person name="Dellaporta S.L."/>
            <person name="Rokhsar D.S."/>
        </authorList>
    </citation>
    <scope>NUCLEOTIDE SEQUENCE [LARGE SCALE GENOMIC DNA]</scope>
    <source>
        <strain evidence="9 10">Grell-BS-1999</strain>
    </source>
</reference>
<dbReference type="InterPro" id="IPR035983">
    <property type="entry name" value="Hect_E3_ubiquitin_ligase"/>
</dbReference>
<comment type="catalytic activity">
    <reaction evidence="1 6">
        <text>S-ubiquitinyl-[E2 ubiquitin-conjugating enzyme]-L-cysteine + [acceptor protein]-L-lysine = [E2 ubiquitin-conjugating enzyme]-L-cysteine + N(6)-ubiquitinyl-[acceptor protein]-L-lysine.</text>
        <dbReference type="EC" id="2.3.2.26"/>
    </reaction>
</comment>
<organism evidence="9 10">
    <name type="scientific">Trichoplax adhaerens</name>
    <name type="common">Trichoplax reptans</name>
    <dbReference type="NCBI Taxonomy" id="10228"/>
    <lineage>
        <taxon>Eukaryota</taxon>
        <taxon>Metazoa</taxon>
        <taxon>Placozoa</taxon>
        <taxon>Uniplacotomia</taxon>
        <taxon>Trichoplacea</taxon>
        <taxon>Trichoplacidae</taxon>
        <taxon>Trichoplax</taxon>
    </lineage>
</organism>
<dbReference type="PANTHER" id="PTHR45670:SF1">
    <property type="entry name" value="E3 UBIQUITIN-PROTEIN LIGASE HECTD1"/>
    <property type="match status" value="1"/>
</dbReference>
<keyword evidence="3 6" id="KW-0808">Transferase</keyword>
<dbReference type="OMA" id="CDELCHN"/>
<dbReference type="Gene3D" id="3.30.2410.10">
    <property type="entry name" value="Hect, E3 ligase catalytic domain"/>
    <property type="match status" value="1"/>
</dbReference>
<dbReference type="STRING" id="10228.B3RJJ3"/>
<evidence type="ECO:0000256" key="4">
    <source>
        <dbReference type="ARBA" id="ARBA00022786"/>
    </source>
</evidence>
<evidence type="ECO:0000256" key="2">
    <source>
        <dbReference type="ARBA" id="ARBA00006331"/>
    </source>
</evidence>
<dbReference type="SMART" id="SM00119">
    <property type="entry name" value="HECTc"/>
    <property type="match status" value="1"/>
</dbReference>
<comment type="pathway">
    <text evidence="6">Protein modification; protein ubiquitination.</text>
</comment>
<dbReference type="RefSeq" id="XP_002108309.1">
    <property type="nucleotide sequence ID" value="XM_002108273.1"/>
</dbReference>
<dbReference type="KEGG" id="tad:TRIADDRAFT_20356"/>
<dbReference type="PANTHER" id="PTHR45670">
    <property type="entry name" value="E3 UBIQUITIN-PROTEIN LIGASE TRIP12"/>
    <property type="match status" value="1"/>
</dbReference>
<evidence type="ECO:0000256" key="1">
    <source>
        <dbReference type="ARBA" id="ARBA00000885"/>
    </source>
</evidence>
<evidence type="ECO:0000313" key="10">
    <source>
        <dbReference type="Proteomes" id="UP000009022"/>
    </source>
</evidence>
<dbReference type="AlphaFoldDB" id="B3RJJ3"/>
<evidence type="ECO:0000256" key="3">
    <source>
        <dbReference type="ARBA" id="ARBA00022679"/>
    </source>
</evidence>
<dbReference type="Gene3D" id="3.90.1750.10">
    <property type="entry name" value="Hect, E3 ligase catalytic domains"/>
    <property type="match status" value="1"/>
</dbReference>
<proteinExistence type="inferred from homology"/>
<dbReference type="eggNOG" id="KOG4276">
    <property type="taxonomic scope" value="Eukaryota"/>
</dbReference>
<dbReference type="GeneID" id="6750245"/>
<comment type="function">
    <text evidence="6">E3 ubiquitin-protein ligase which accepts ubiquitin from an E2 ubiquitin-conjugating enzyme in the form of a thioester and then directly transfers the ubiquitin to targeted substrates.</text>
</comment>
<feature type="compositionally biased region" description="Basic and acidic residues" evidence="7">
    <location>
        <begin position="1"/>
        <end position="11"/>
    </location>
</feature>
<dbReference type="UniPathway" id="UPA00143"/>
<dbReference type="HOGENOM" id="CLU_848067_0_0_1"/>
<dbReference type="SUPFAM" id="SSF56204">
    <property type="entry name" value="Hect, E3 ligase catalytic domain"/>
    <property type="match status" value="1"/>
</dbReference>
<dbReference type="Pfam" id="PF00632">
    <property type="entry name" value="HECT"/>
    <property type="match status" value="1"/>
</dbReference>
<dbReference type="PROSITE" id="PS50237">
    <property type="entry name" value="HECT"/>
    <property type="match status" value="1"/>
</dbReference>
<dbReference type="GO" id="GO:0006511">
    <property type="term" value="P:ubiquitin-dependent protein catabolic process"/>
    <property type="evidence" value="ECO:0007669"/>
    <property type="project" value="UniProtKB-UniRule"/>
</dbReference>
<dbReference type="EC" id="2.3.2.26" evidence="6"/>
<feature type="region of interest" description="Disordered" evidence="7">
    <location>
        <begin position="1"/>
        <end position="21"/>
    </location>
</feature>
<dbReference type="OrthoDB" id="271273at2759"/>
<evidence type="ECO:0000259" key="8">
    <source>
        <dbReference type="PROSITE" id="PS50237"/>
    </source>
</evidence>
<sequence length="300" mass="34092">MCFSSIRDKNNDNGSVSDNSPGKSLDNKTWFDGILSFKDLEIIDPHRAKFLRNLKELVDRKHEILNSSLSDKEKNDKLSSLTLSSSDDSQSDIKLEDLCLTFQYSPSSIIYGYETVDLIANGGEKILTVENVEEYVDLMYNFCFRDGIQRQIDAFKEGFDLVFPMESLALFTPEEARNILCGDQSPQWTKDDLLNYTEPKNGYTRESAGYLRFINVVSNFDNDERKAFLQFTTGCSSLPPGGLRNLHPHLTVVKKEMESNGTHPSVNTCVHYLKLPDYASEDILRDRLLAATKEKGFHLN</sequence>
<dbReference type="Gene3D" id="3.30.2160.10">
    <property type="entry name" value="Hect, E3 ligase catalytic domain"/>
    <property type="match status" value="1"/>
</dbReference>
<dbReference type="GO" id="GO:0061630">
    <property type="term" value="F:ubiquitin protein ligase activity"/>
    <property type="evidence" value="ECO:0007669"/>
    <property type="project" value="UniProtKB-UniRule"/>
</dbReference>
<dbReference type="GO" id="GO:0016567">
    <property type="term" value="P:protein ubiquitination"/>
    <property type="evidence" value="ECO:0007669"/>
    <property type="project" value="UniProtKB-UniPathway"/>
</dbReference>
<evidence type="ECO:0000313" key="9">
    <source>
        <dbReference type="EMBL" id="EDV29107.1"/>
    </source>
</evidence>
<protein>
    <recommendedName>
        <fullName evidence="6">E3 ubiquitin-protein ligase</fullName>
        <ecNumber evidence="6">2.3.2.26</ecNumber>
    </recommendedName>
</protein>
<accession>B3RJJ3</accession>
<evidence type="ECO:0000256" key="7">
    <source>
        <dbReference type="SAM" id="MobiDB-lite"/>
    </source>
</evidence>
<feature type="domain" description="HECT" evidence="8">
    <location>
        <begin position="35"/>
        <end position="300"/>
    </location>
</feature>
<dbReference type="FunFam" id="3.30.2410.10:FF:000007">
    <property type="entry name" value="Putative E3 ubiquitin-protein ligase HECTD1"/>
    <property type="match status" value="1"/>
</dbReference>